<name>A0A2N8KJW3_9BURK</name>
<gene>
    <name evidence="2" type="ORF">C1I89_14995</name>
</gene>
<organism evidence="2 3">
    <name type="scientific">Achromobacter pulmonis</name>
    <dbReference type="NCBI Taxonomy" id="1389932"/>
    <lineage>
        <taxon>Bacteria</taxon>
        <taxon>Pseudomonadati</taxon>
        <taxon>Pseudomonadota</taxon>
        <taxon>Betaproteobacteria</taxon>
        <taxon>Burkholderiales</taxon>
        <taxon>Alcaligenaceae</taxon>
        <taxon>Achromobacter</taxon>
    </lineage>
</organism>
<sequence length="115" mass="12784">MLYRYIREQSAPSFAAMVGLARAAKVRLDWLATGEGEPHGAGSESSDTEAPGSADLDLLERVSRSAFEELQRRNIQLEPAALARLVRVLYRHFASRQEMPDHATVSNIIDLAAYR</sequence>
<dbReference type="AlphaFoldDB" id="A0A2N8KJW3"/>
<comment type="caution">
    <text evidence="2">The sequence shown here is derived from an EMBL/GenBank/DDBJ whole genome shotgun (WGS) entry which is preliminary data.</text>
</comment>
<reference evidence="2 3" key="1">
    <citation type="submission" date="2018-01" db="EMBL/GenBank/DDBJ databases">
        <title>The draft genome of an aniline degradation strain ANB-1.</title>
        <authorList>
            <person name="Zhang L."/>
            <person name="Jiang J."/>
        </authorList>
    </citation>
    <scope>NUCLEOTIDE SEQUENCE [LARGE SCALE GENOMIC DNA]</scope>
    <source>
        <strain evidence="2 3">ANB-1</strain>
    </source>
</reference>
<dbReference type="EMBL" id="POQS01000003">
    <property type="protein sequence ID" value="PND33744.1"/>
    <property type="molecule type" value="Genomic_DNA"/>
</dbReference>
<accession>A0A2N8KJW3</accession>
<evidence type="ECO:0000256" key="1">
    <source>
        <dbReference type="SAM" id="MobiDB-lite"/>
    </source>
</evidence>
<proteinExistence type="predicted"/>
<keyword evidence="3" id="KW-1185">Reference proteome</keyword>
<evidence type="ECO:0000313" key="3">
    <source>
        <dbReference type="Proteomes" id="UP000235994"/>
    </source>
</evidence>
<protein>
    <submittedName>
        <fullName evidence="2">Uncharacterized protein</fullName>
    </submittedName>
</protein>
<dbReference type="Proteomes" id="UP000235994">
    <property type="component" value="Unassembled WGS sequence"/>
</dbReference>
<evidence type="ECO:0000313" key="2">
    <source>
        <dbReference type="EMBL" id="PND33744.1"/>
    </source>
</evidence>
<feature type="region of interest" description="Disordered" evidence="1">
    <location>
        <begin position="34"/>
        <end position="55"/>
    </location>
</feature>